<gene>
    <name evidence="2" type="ORF">F9C07_6612</name>
</gene>
<protein>
    <submittedName>
        <fullName evidence="2">Uncharacterized protein</fullName>
    </submittedName>
</protein>
<evidence type="ECO:0000256" key="1">
    <source>
        <dbReference type="SAM" id="SignalP"/>
    </source>
</evidence>
<dbReference type="VEuPathDB" id="FungiDB:AFLA_005058"/>
<feature type="chain" id="PRO_5031024527" evidence="1">
    <location>
        <begin position="17"/>
        <end position="430"/>
    </location>
</feature>
<dbReference type="AlphaFoldDB" id="A0A7U2MHH2"/>
<dbReference type="EMBL" id="CP044621">
    <property type="protein sequence ID" value="QRD83782.1"/>
    <property type="molecule type" value="Genomic_DNA"/>
</dbReference>
<accession>A0A7U2MHH2</accession>
<name>A0A7U2MHH2_ASPFN</name>
<keyword evidence="3" id="KW-1185">Reference proteome</keyword>
<evidence type="ECO:0000313" key="3">
    <source>
        <dbReference type="Proteomes" id="UP000596276"/>
    </source>
</evidence>
<sequence>MLRFVLYSSLFAATLGYRLFEYTGERCTGSNVGLHRLAGPSGCAQLNDGVASSLLVKIDNVHDDLYQVNVYENEDCTGSIVGAIANTNGCLNLHVFNTVGKSVEVVSVSKKRNTSDIGGFETDSLYNLDEGIDGEIQVPIMHGGFSTAEKSYHSEDGTYLDEAFDLWIPHEVDRHSMIKDLWFHKLDEEGPSNYLNDTSLHVHDARQLEWAYCNFQAAYPILPGLLPMEGNSALKRDIRSLISVALLANLQVLWVHIVITKPSRKFLFQQLPSLNCWLRVIPIALLEVILRRLAVPITLFLELYLIHALGMIDINQDLDNSQAAGHVYALAALAPRLVEFWLALPARIIFVRIAASMVPDDDELIVPLDPQLKVGAPVGMFDAWRRDSWARACKIQTRGFMAGAAIFILGQMVLPEFRSYVPFLPMWFNS</sequence>
<keyword evidence="1" id="KW-0732">Signal</keyword>
<proteinExistence type="predicted"/>
<evidence type="ECO:0000313" key="2">
    <source>
        <dbReference type="EMBL" id="QRD83782.1"/>
    </source>
</evidence>
<reference evidence="3" key="1">
    <citation type="journal article" date="2021" name="G3 (Bethesda)">
        <title>Chromosome assembled and annotated genome sequence of Aspergillus flavus NRRL 3357.</title>
        <authorList>
            <person name="Skerker J.M."/>
            <person name="Pianalto K.M."/>
            <person name="Mondo S.J."/>
            <person name="Yang K."/>
            <person name="Arkin A.P."/>
            <person name="Keller N.P."/>
            <person name="Grigoriev I.V."/>
            <person name="Louise Glass N.L."/>
        </authorList>
    </citation>
    <scope>NUCLEOTIDE SEQUENCE [LARGE SCALE GENOMIC DNA]</scope>
    <source>
        <strain evidence="3">ATCC 200026 / FGSC A1120 / IAM 13836 / NRRL 3357 / JCM 12722 / SRRC 167</strain>
    </source>
</reference>
<dbReference type="VEuPathDB" id="FungiDB:F9C07_6612"/>
<dbReference type="Proteomes" id="UP000596276">
    <property type="component" value="Chromosome 5"/>
</dbReference>
<organism evidence="2 3">
    <name type="scientific">Aspergillus flavus (strain ATCC 200026 / FGSC A1120 / IAM 13836 / NRRL 3357 / JCM 12722 / SRRC 167)</name>
    <dbReference type="NCBI Taxonomy" id="332952"/>
    <lineage>
        <taxon>Eukaryota</taxon>
        <taxon>Fungi</taxon>
        <taxon>Dikarya</taxon>
        <taxon>Ascomycota</taxon>
        <taxon>Pezizomycotina</taxon>
        <taxon>Eurotiomycetes</taxon>
        <taxon>Eurotiomycetidae</taxon>
        <taxon>Eurotiales</taxon>
        <taxon>Aspergillaceae</taxon>
        <taxon>Aspergillus</taxon>
        <taxon>Aspergillus subgen. Circumdati</taxon>
    </lineage>
</organism>
<feature type="signal peptide" evidence="1">
    <location>
        <begin position="1"/>
        <end position="16"/>
    </location>
</feature>